<dbReference type="Gene3D" id="3.40.1110.10">
    <property type="entry name" value="Calcium-transporting ATPase, cytoplasmic domain N"/>
    <property type="match status" value="1"/>
</dbReference>
<proteinExistence type="predicted"/>
<protein>
    <submittedName>
        <fullName evidence="2">Uncharacterized protein</fullName>
    </submittedName>
</protein>
<comment type="caution">
    <text evidence="2">The sequence shown here is derived from an EMBL/GenBank/DDBJ whole genome shotgun (WGS) entry which is preliminary data.</text>
</comment>
<evidence type="ECO:0000313" key="3">
    <source>
        <dbReference type="Proteomes" id="UP000824890"/>
    </source>
</evidence>
<name>A0ABQ7Y999_BRANA</name>
<keyword evidence="3" id="KW-1185">Reference proteome</keyword>
<dbReference type="Proteomes" id="UP000824890">
    <property type="component" value="Unassembled WGS sequence"/>
</dbReference>
<gene>
    <name evidence="2" type="ORF">HID58_081059</name>
</gene>
<organism evidence="2 3">
    <name type="scientific">Brassica napus</name>
    <name type="common">Rape</name>
    <dbReference type="NCBI Taxonomy" id="3708"/>
    <lineage>
        <taxon>Eukaryota</taxon>
        <taxon>Viridiplantae</taxon>
        <taxon>Streptophyta</taxon>
        <taxon>Embryophyta</taxon>
        <taxon>Tracheophyta</taxon>
        <taxon>Spermatophyta</taxon>
        <taxon>Magnoliopsida</taxon>
        <taxon>eudicotyledons</taxon>
        <taxon>Gunneridae</taxon>
        <taxon>Pentapetalae</taxon>
        <taxon>rosids</taxon>
        <taxon>malvids</taxon>
        <taxon>Brassicales</taxon>
        <taxon>Brassicaceae</taxon>
        <taxon>Brassiceae</taxon>
        <taxon>Brassica</taxon>
    </lineage>
</organism>
<accession>A0ABQ7Y999</accession>
<evidence type="ECO:0000256" key="1">
    <source>
        <dbReference type="ARBA" id="ARBA00022842"/>
    </source>
</evidence>
<dbReference type="InterPro" id="IPR023214">
    <property type="entry name" value="HAD_sf"/>
</dbReference>
<dbReference type="InterPro" id="IPR023299">
    <property type="entry name" value="ATPase_P-typ_cyto_dom_N"/>
</dbReference>
<evidence type="ECO:0000313" key="2">
    <source>
        <dbReference type="EMBL" id="KAH0863848.1"/>
    </source>
</evidence>
<keyword evidence="1" id="KW-0460">Magnesium</keyword>
<dbReference type="Gene3D" id="3.40.50.1000">
    <property type="entry name" value="HAD superfamily/HAD-like"/>
    <property type="match status" value="1"/>
</dbReference>
<dbReference type="EMBL" id="JAGKQM010000018">
    <property type="protein sequence ID" value="KAH0863848.1"/>
    <property type="molecule type" value="Genomic_DNA"/>
</dbReference>
<dbReference type="PANTHER" id="PTHR42861">
    <property type="entry name" value="CALCIUM-TRANSPORTING ATPASE"/>
    <property type="match status" value="1"/>
</dbReference>
<reference evidence="2 3" key="1">
    <citation type="submission" date="2021-05" db="EMBL/GenBank/DDBJ databases">
        <title>Genome Assembly of Synthetic Allotetraploid Brassica napus Reveals Homoeologous Exchanges between Subgenomes.</title>
        <authorList>
            <person name="Davis J.T."/>
        </authorList>
    </citation>
    <scope>NUCLEOTIDE SEQUENCE [LARGE SCALE GENOMIC DNA]</scope>
    <source>
        <strain evidence="3">cv. Da-Ae</strain>
        <tissue evidence="2">Seedling</tissue>
    </source>
</reference>
<sequence>MVDPAGIEAKGLPRKSSPQHSDREIGVILVLFLAGSKLCFMLASRTENQIWLEYFLNLKNQQLVLERYTTSNSIQSTYIYSNGDRHRILDMCKCNTRADLRNRVHLAIDKYTEPGLRSLAVARWLYVRKPKISSGGPCEFIGLLPLFGLPKYDNAYTIRRASDFGVNIQMITASASLLSNHKDESLAAVPLMANITALFHKDMLTQLTRPSAFIQQKLGGPSVSDYKKLQSEKSDLQIKYYEFFAKHQGTLRELDGSEKLAFSKNSIAPTRNSLAKKSQLRVEVFQEIKTLPLYGDIVKLQLILADLLRNIVNHVPFPDSWVGIKISSSHKLAHENDHISISSSDERCFFQVDLQVKTRLGVATIGTEAGSSIQ</sequence>